<evidence type="ECO:0000313" key="2">
    <source>
        <dbReference type="EMBL" id="CDM97120.1"/>
    </source>
</evidence>
<dbReference type="EMBL" id="FO818640">
    <property type="protein sequence ID" value="CDM97120.1"/>
    <property type="molecule type" value="Genomic_DNA"/>
</dbReference>
<feature type="compositionally biased region" description="Low complexity" evidence="1">
    <location>
        <begin position="29"/>
        <end position="42"/>
    </location>
</feature>
<dbReference type="Proteomes" id="UP000032946">
    <property type="component" value="Chromosome"/>
</dbReference>
<feature type="compositionally biased region" description="Basic and acidic residues" evidence="1">
    <location>
        <begin position="57"/>
        <end position="89"/>
    </location>
</feature>
<feature type="region of interest" description="Disordered" evidence="1">
    <location>
        <begin position="1"/>
        <end position="146"/>
    </location>
</feature>
<gene>
    <name evidence="2" type="ORF">ARTHRO_50087</name>
</gene>
<sequence>MVFPIVVGAPYSAHTDRGKLRPNRPPRTEPTNTGTETTHQPPQGRTVITPPPNASEDTARPKDTAARREENQTTPTQREKDRAEGRTPTKDAPAPEAHKTTDPGEGAKPETEAGEVPQYQDTDTEARSSINNNQTQSIINEVGMSE</sequence>
<evidence type="ECO:0000256" key="1">
    <source>
        <dbReference type="SAM" id="MobiDB-lite"/>
    </source>
</evidence>
<organism evidence="2 3">
    <name type="scientific">Limnospira indica PCC 8005</name>
    <dbReference type="NCBI Taxonomy" id="376219"/>
    <lineage>
        <taxon>Bacteria</taxon>
        <taxon>Bacillati</taxon>
        <taxon>Cyanobacteriota</taxon>
        <taxon>Cyanophyceae</taxon>
        <taxon>Oscillatoriophycideae</taxon>
        <taxon>Oscillatoriales</taxon>
        <taxon>Sirenicapillariaceae</taxon>
        <taxon>Limnospira</taxon>
    </lineage>
</organism>
<proteinExistence type="predicted"/>
<name>A0A9P1KJD3_9CYAN</name>
<keyword evidence="3" id="KW-1185">Reference proteome</keyword>
<evidence type="ECO:0000313" key="3">
    <source>
        <dbReference type="Proteomes" id="UP000032946"/>
    </source>
</evidence>
<feature type="compositionally biased region" description="Basic and acidic residues" evidence="1">
    <location>
        <begin position="96"/>
        <end position="111"/>
    </location>
</feature>
<dbReference type="AlphaFoldDB" id="A0A9P1KJD3"/>
<accession>A0A9P1KJD3</accession>
<reference evidence="2 3" key="1">
    <citation type="submission" date="2014-02" db="EMBL/GenBank/DDBJ databases">
        <authorList>
            <person name="Genoscope - CEA"/>
        </authorList>
    </citation>
    <scope>NUCLEOTIDE SEQUENCE [LARGE SCALE GENOMIC DNA]</scope>
    <source>
        <strain evidence="2 3">PCC 8005</strain>
    </source>
</reference>
<protein>
    <submittedName>
        <fullName evidence="2">Uncharacterized protein</fullName>
    </submittedName>
</protein>
<feature type="compositionally biased region" description="Low complexity" evidence="1">
    <location>
        <begin position="128"/>
        <end position="140"/>
    </location>
</feature>